<dbReference type="Proteomes" id="UP000028990">
    <property type="component" value="Unassembled WGS sequence"/>
</dbReference>
<keyword evidence="10" id="KW-0839">Vasoconstrictor</keyword>
<gene>
    <name evidence="18" type="ORF">H920_04346</name>
</gene>
<proteinExistence type="inferred from homology"/>
<feature type="domain" description="Serpin" evidence="17">
    <location>
        <begin position="106"/>
        <end position="474"/>
    </location>
</feature>
<dbReference type="PROSITE" id="PS00284">
    <property type="entry name" value="SERPIN"/>
    <property type="match status" value="1"/>
</dbReference>
<evidence type="ECO:0000256" key="4">
    <source>
        <dbReference type="ARBA" id="ARBA00015105"/>
    </source>
</evidence>
<keyword evidence="7" id="KW-0838">Vasoactive</keyword>
<sequence length="478" mass="51706">MILTGTGLKATILCLLAWAGLAAGDRVYIHPFHLLFYPKSSCILMEKSIAERPKESTFTPVPVQAKSSPVNEAALYEQLVLAAEQLTTEDRQRATQVAMMANFLGLRLYKALSEVGSTASGITLSPTAVFGTLASLYLGAWDTTASELQALLGVPMQDQGCTSRLDGHKVLSALKAIQGLLVAQGEASGQARLLLSTVVGMFTVPGLHLKRSFMLGLAPFAPVIFPRSLDLSTDPNHAAEKINTFLKAVTGWKIGGPLAGVRPGSTLLFNTYVHFQGRMKGFSLLAGPQKFWVDNSTAVSVPMMSGSGTFQHWSNPQSNFSAIHVPMGKSATLLLIQPHGASNLDQIMCLAFHHDFLVKMNKNLSSRAMHLTFPQLELRASYDLQEVLTGTKLSALLGTEVNLDRISDTSLRVGEVRNSLLFELKADDGKQPVVSTRQPSMPEALEVTLNSPFLFAIYEKEADALHFLGRVDNPLSAV</sequence>
<comment type="function">
    <text evidence="12">Is a ligand for the G-protein coupled receptor MAS1. Has vasodilator and antidiuretic effects. Has an antithrombotic effect that involves MAS1-mediated release of nitric oxide from platelets.</text>
</comment>
<dbReference type="GO" id="GO:0003081">
    <property type="term" value="P:regulation of systemic arterial blood pressure by renin-angiotensin"/>
    <property type="evidence" value="ECO:0007669"/>
    <property type="project" value="InterPro"/>
</dbReference>
<dbReference type="SUPFAM" id="SSF56574">
    <property type="entry name" value="Serpins"/>
    <property type="match status" value="1"/>
</dbReference>
<dbReference type="GO" id="GO:0042981">
    <property type="term" value="P:regulation of apoptotic process"/>
    <property type="evidence" value="ECO:0007669"/>
    <property type="project" value="TreeGrafter"/>
</dbReference>
<keyword evidence="9" id="KW-0325">Glycoprotein</keyword>
<dbReference type="EMBL" id="KN122008">
    <property type="protein sequence ID" value="KFO34217.1"/>
    <property type="molecule type" value="Genomic_DNA"/>
</dbReference>
<feature type="signal peptide" evidence="16">
    <location>
        <begin position="1"/>
        <end position="24"/>
    </location>
</feature>
<organism evidence="18 19">
    <name type="scientific">Fukomys damarensis</name>
    <name type="common">Damaraland mole rat</name>
    <name type="synonym">Cryptomys damarensis</name>
    <dbReference type="NCBI Taxonomy" id="885580"/>
    <lineage>
        <taxon>Eukaryota</taxon>
        <taxon>Metazoa</taxon>
        <taxon>Chordata</taxon>
        <taxon>Craniata</taxon>
        <taxon>Vertebrata</taxon>
        <taxon>Euteleostomi</taxon>
        <taxon>Mammalia</taxon>
        <taxon>Eutheria</taxon>
        <taxon>Euarchontoglires</taxon>
        <taxon>Glires</taxon>
        <taxon>Rodentia</taxon>
        <taxon>Hystricomorpha</taxon>
        <taxon>Bathyergidae</taxon>
        <taxon>Fukomys</taxon>
    </lineage>
</organism>
<comment type="subcellular location">
    <subcellularLocation>
        <location evidence="2">Secreted</location>
    </subcellularLocation>
</comment>
<comment type="function">
    <text evidence="14">Acts directly on vascular smooth muscle as a potent vasoconstrictor, affects cardiac contractility and heart rate through its action on the sympathetic nervous system, and alters renal sodium and water absorption through its ability to stimulate the zona glomerulosa cells of the adrenal cortex to synthesize and secrete aldosterone. Acts by binding to angiotensin receptors AGTR1 and AGTR2. Also binds the DEAR/FBXW7-AS1 receptor.</text>
</comment>
<dbReference type="PANTHER" id="PTHR11461">
    <property type="entry name" value="SERINE PROTEASE INHIBITOR, SERPIN"/>
    <property type="match status" value="1"/>
</dbReference>
<evidence type="ECO:0000259" key="17">
    <source>
        <dbReference type="SMART" id="SM00093"/>
    </source>
</evidence>
<dbReference type="InterPro" id="IPR036186">
    <property type="entry name" value="Serpin_sf"/>
</dbReference>
<keyword evidence="5" id="KW-0964">Secreted</keyword>
<evidence type="ECO:0000256" key="11">
    <source>
        <dbReference type="ARBA" id="ARBA00029380"/>
    </source>
</evidence>
<dbReference type="PANTHER" id="PTHR11461:SF13">
    <property type="entry name" value="ANGIOTENSINOGEN"/>
    <property type="match status" value="1"/>
</dbReference>
<dbReference type="MEROPS" id="I04.953"/>
<evidence type="ECO:0000256" key="13">
    <source>
        <dbReference type="ARBA" id="ARBA00033182"/>
    </source>
</evidence>
<dbReference type="GO" id="GO:0005615">
    <property type="term" value="C:extracellular space"/>
    <property type="evidence" value="ECO:0007669"/>
    <property type="project" value="InterPro"/>
</dbReference>
<evidence type="ECO:0000256" key="14">
    <source>
        <dbReference type="ARBA" id="ARBA00046068"/>
    </source>
</evidence>
<dbReference type="AlphaFoldDB" id="A0A091DT37"/>
<keyword evidence="6 16" id="KW-0732">Signal</keyword>
<dbReference type="OrthoDB" id="7817921at2759"/>
<evidence type="ECO:0000313" key="19">
    <source>
        <dbReference type="Proteomes" id="UP000028990"/>
    </source>
</evidence>
<dbReference type="OMA" id="FVPMMTV"/>
<dbReference type="GO" id="GO:0042310">
    <property type="term" value="P:vasoconstriction"/>
    <property type="evidence" value="ECO:0007669"/>
    <property type="project" value="UniProtKB-KW"/>
</dbReference>
<dbReference type="SMART" id="SM00093">
    <property type="entry name" value="SERPIN"/>
    <property type="match status" value="1"/>
</dbReference>
<evidence type="ECO:0000256" key="8">
    <source>
        <dbReference type="ARBA" id="ARBA00023157"/>
    </source>
</evidence>
<evidence type="ECO:0000256" key="1">
    <source>
        <dbReference type="ARBA" id="ARBA00002747"/>
    </source>
</evidence>
<protein>
    <recommendedName>
        <fullName evidence="4">Angiotensinogen</fullName>
    </recommendedName>
    <alternativeName>
        <fullName evidence="13">Serpin A8</fullName>
    </alternativeName>
</protein>
<evidence type="ECO:0000256" key="2">
    <source>
        <dbReference type="ARBA" id="ARBA00004613"/>
    </source>
</evidence>
<evidence type="ECO:0000256" key="5">
    <source>
        <dbReference type="ARBA" id="ARBA00022525"/>
    </source>
</evidence>
<dbReference type="Pfam" id="PF00079">
    <property type="entry name" value="Serpin"/>
    <property type="match status" value="1"/>
</dbReference>
<evidence type="ECO:0000256" key="15">
    <source>
        <dbReference type="RuleBase" id="RU000411"/>
    </source>
</evidence>
<feature type="chain" id="PRO_5001872296" description="Angiotensinogen" evidence="16">
    <location>
        <begin position="25"/>
        <end position="478"/>
    </location>
</feature>
<evidence type="ECO:0000256" key="6">
    <source>
        <dbReference type="ARBA" id="ARBA00022729"/>
    </source>
</evidence>
<accession>A0A091DT37</accession>
<dbReference type="PRINTS" id="PR00654">
    <property type="entry name" value="ANGIOTENSNGN"/>
</dbReference>
<keyword evidence="8" id="KW-1015">Disulfide bond</keyword>
<evidence type="ECO:0000256" key="3">
    <source>
        <dbReference type="ARBA" id="ARBA00009500"/>
    </source>
</evidence>
<dbReference type="InterPro" id="IPR023795">
    <property type="entry name" value="Serpin_CS"/>
</dbReference>
<dbReference type="InterPro" id="IPR042178">
    <property type="entry name" value="Serpin_sf_1"/>
</dbReference>
<evidence type="ECO:0000256" key="10">
    <source>
        <dbReference type="ARBA" id="ARBA00023322"/>
    </source>
</evidence>
<comment type="function">
    <text evidence="11">Stimulates aldosterone release.</text>
</comment>
<dbReference type="InterPro" id="IPR023796">
    <property type="entry name" value="Serpin_dom"/>
</dbReference>
<reference evidence="18 19" key="1">
    <citation type="submission" date="2013-11" db="EMBL/GenBank/DDBJ databases">
        <title>The Damaraland mole rat (Fukomys damarensis) genome and evolution of African mole rats.</title>
        <authorList>
            <person name="Gladyshev V.N."/>
            <person name="Fang X."/>
        </authorList>
    </citation>
    <scope>NUCLEOTIDE SEQUENCE [LARGE SCALE GENOMIC DNA]</scope>
    <source>
        <tissue evidence="18">Liver</tissue>
    </source>
</reference>
<name>A0A091DT37_FUKDA</name>
<dbReference type="STRING" id="885580.ENSFDAP00000019019"/>
<dbReference type="Gene3D" id="2.30.39.10">
    <property type="entry name" value="Alpha-1-antitrypsin, domain 1"/>
    <property type="match status" value="1"/>
</dbReference>
<dbReference type="InterPro" id="IPR042185">
    <property type="entry name" value="Serpin_sf_2"/>
</dbReference>
<dbReference type="InterPro" id="IPR000215">
    <property type="entry name" value="Serpin_fam"/>
</dbReference>
<dbReference type="Gene3D" id="3.30.497.10">
    <property type="entry name" value="Antithrombin, subunit I, domain 2"/>
    <property type="match status" value="1"/>
</dbReference>
<comment type="similarity">
    <text evidence="3 15">Belongs to the serpin family.</text>
</comment>
<evidence type="ECO:0000256" key="7">
    <source>
        <dbReference type="ARBA" id="ARBA00022858"/>
    </source>
</evidence>
<evidence type="ECO:0000256" key="12">
    <source>
        <dbReference type="ARBA" id="ARBA00029391"/>
    </source>
</evidence>
<evidence type="ECO:0000256" key="9">
    <source>
        <dbReference type="ARBA" id="ARBA00023180"/>
    </source>
</evidence>
<keyword evidence="19" id="KW-1185">Reference proteome</keyword>
<comment type="function">
    <text evidence="1">Essential component of the renin-angiotensin system (RAS), a potent regulator of blood pressure, body fluid and electrolyte homeostasis.</text>
</comment>
<dbReference type="eggNOG" id="KOG2392">
    <property type="taxonomic scope" value="Eukaryota"/>
</dbReference>
<evidence type="ECO:0000313" key="18">
    <source>
        <dbReference type="EMBL" id="KFO34217.1"/>
    </source>
</evidence>
<dbReference type="InterPro" id="IPR000227">
    <property type="entry name" value="Angiotensinogen"/>
</dbReference>
<dbReference type="GO" id="GO:0004867">
    <property type="term" value="F:serine-type endopeptidase inhibitor activity"/>
    <property type="evidence" value="ECO:0007669"/>
    <property type="project" value="InterPro"/>
</dbReference>
<evidence type="ECO:0000256" key="16">
    <source>
        <dbReference type="SAM" id="SignalP"/>
    </source>
</evidence>